<gene>
    <name evidence="1" type="ORF">GHT06_020210</name>
</gene>
<proteinExistence type="predicted"/>
<evidence type="ECO:0000313" key="2">
    <source>
        <dbReference type="Proteomes" id="UP000820818"/>
    </source>
</evidence>
<dbReference type="Proteomes" id="UP000820818">
    <property type="component" value="Linkage Group LG8"/>
</dbReference>
<protein>
    <submittedName>
        <fullName evidence="1">Uncharacterized protein</fullName>
    </submittedName>
</protein>
<keyword evidence="2" id="KW-1185">Reference proteome</keyword>
<dbReference type="AlphaFoldDB" id="A0AAD5L441"/>
<accession>A0AAD5L441</accession>
<organism evidence="1 2">
    <name type="scientific">Daphnia sinensis</name>
    <dbReference type="NCBI Taxonomy" id="1820382"/>
    <lineage>
        <taxon>Eukaryota</taxon>
        <taxon>Metazoa</taxon>
        <taxon>Ecdysozoa</taxon>
        <taxon>Arthropoda</taxon>
        <taxon>Crustacea</taxon>
        <taxon>Branchiopoda</taxon>
        <taxon>Diplostraca</taxon>
        <taxon>Cladocera</taxon>
        <taxon>Anomopoda</taxon>
        <taxon>Daphniidae</taxon>
        <taxon>Daphnia</taxon>
        <taxon>Daphnia similis group</taxon>
    </lineage>
</organism>
<reference evidence="1 2" key="1">
    <citation type="submission" date="2022-05" db="EMBL/GenBank/DDBJ databases">
        <title>A multi-omics perspective on studying reproductive biology in Daphnia sinensis.</title>
        <authorList>
            <person name="Jia J."/>
        </authorList>
    </citation>
    <scope>NUCLEOTIDE SEQUENCE [LARGE SCALE GENOMIC DNA]</scope>
    <source>
        <strain evidence="1 2">WSL</strain>
    </source>
</reference>
<sequence>MISVDCVSLPTLTGSAMVPDADEHGMRFPLGLEIEPRAYERPQFPISHLEVVRAIFGEQGFSKEVVELFVGAIRTNRTSAYDSAWRSW</sequence>
<evidence type="ECO:0000313" key="1">
    <source>
        <dbReference type="EMBL" id="KAI9554930.1"/>
    </source>
</evidence>
<comment type="caution">
    <text evidence="1">The sequence shown here is derived from an EMBL/GenBank/DDBJ whole genome shotgun (WGS) entry which is preliminary data.</text>
</comment>
<dbReference type="EMBL" id="WJBH02000008">
    <property type="protein sequence ID" value="KAI9554930.1"/>
    <property type="molecule type" value="Genomic_DNA"/>
</dbReference>
<name>A0AAD5L441_9CRUS</name>